<evidence type="ECO:0000313" key="1">
    <source>
        <dbReference type="EMBL" id="KAF2480067.1"/>
    </source>
</evidence>
<sequence length="501" mass="55978">MMSRVEADLGSVELASKDSGLRLRLSSRATFVASEEDDVDRVRSELTSRSLNISSNPPLWTTWASDFQLRLELPASHVLDVESQPALIETLAARLKNAELWQQLCLATTTIEHQESTKDAQLITIHLAPDTSSTHPATPRMHKLGVDVPHLDIHPPEGVRHLILESVHLTFEFEQSRQWKRRKDARPAGIPTNAQAVGDSQMTLSAANLERGAVSYCRPDEDEPPAHLSVWNDWMLYDDGELAEPMDDIMLLTPDYMEDDAGGGFDSSSSAVAKSDAAMHLIDAAIRVAITESPRALGNGVAITALQSFRQLSEVAPALWSPGFLSNVATRAVFLPTIRCALGMVCSMQDSRFDSSLDPNVAAKRRYVSPDTPSVLLWRMLASGSYRPHAARRLEPLSDGRGDTGTDHDLGYELLDSSQDSWTDVRYEAELIEDFDLMEDREDEEDILDFYDLEDHATADWQEQTEEYLTDGASSWSHEECLLEDDDLWEDEDCLIENIWH</sequence>
<dbReference type="Proteomes" id="UP000799767">
    <property type="component" value="Unassembled WGS sequence"/>
</dbReference>
<protein>
    <submittedName>
        <fullName evidence="1">Uncharacterized protein</fullName>
    </submittedName>
</protein>
<dbReference type="GeneID" id="54475527"/>
<proteinExistence type="predicted"/>
<dbReference type="RefSeq" id="XP_033586637.1">
    <property type="nucleotide sequence ID" value="XM_033734525.1"/>
</dbReference>
<evidence type="ECO:0000313" key="2">
    <source>
        <dbReference type="Proteomes" id="UP000799767"/>
    </source>
</evidence>
<dbReference type="AlphaFoldDB" id="A0A6A6PLC8"/>
<organism evidence="1 2">
    <name type="scientific">Neohortaea acidophila</name>
    <dbReference type="NCBI Taxonomy" id="245834"/>
    <lineage>
        <taxon>Eukaryota</taxon>
        <taxon>Fungi</taxon>
        <taxon>Dikarya</taxon>
        <taxon>Ascomycota</taxon>
        <taxon>Pezizomycotina</taxon>
        <taxon>Dothideomycetes</taxon>
        <taxon>Dothideomycetidae</taxon>
        <taxon>Mycosphaerellales</taxon>
        <taxon>Teratosphaeriaceae</taxon>
        <taxon>Neohortaea</taxon>
    </lineage>
</organism>
<accession>A0A6A6PLC8</accession>
<keyword evidence="2" id="KW-1185">Reference proteome</keyword>
<name>A0A6A6PLC8_9PEZI</name>
<reference evidence="1" key="1">
    <citation type="journal article" date="2020" name="Stud. Mycol.">
        <title>101 Dothideomycetes genomes: a test case for predicting lifestyles and emergence of pathogens.</title>
        <authorList>
            <person name="Haridas S."/>
            <person name="Albert R."/>
            <person name="Binder M."/>
            <person name="Bloem J."/>
            <person name="Labutti K."/>
            <person name="Salamov A."/>
            <person name="Andreopoulos B."/>
            <person name="Baker S."/>
            <person name="Barry K."/>
            <person name="Bills G."/>
            <person name="Bluhm B."/>
            <person name="Cannon C."/>
            <person name="Castanera R."/>
            <person name="Culley D."/>
            <person name="Daum C."/>
            <person name="Ezra D."/>
            <person name="Gonzalez J."/>
            <person name="Henrissat B."/>
            <person name="Kuo A."/>
            <person name="Liang C."/>
            <person name="Lipzen A."/>
            <person name="Lutzoni F."/>
            <person name="Magnuson J."/>
            <person name="Mondo S."/>
            <person name="Nolan M."/>
            <person name="Ohm R."/>
            <person name="Pangilinan J."/>
            <person name="Park H.-J."/>
            <person name="Ramirez L."/>
            <person name="Alfaro M."/>
            <person name="Sun H."/>
            <person name="Tritt A."/>
            <person name="Yoshinaga Y."/>
            <person name="Zwiers L.-H."/>
            <person name="Turgeon B."/>
            <person name="Goodwin S."/>
            <person name="Spatafora J."/>
            <person name="Crous P."/>
            <person name="Grigoriev I."/>
        </authorList>
    </citation>
    <scope>NUCLEOTIDE SEQUENCE</scope>
    <source>
        <strain evidence="1">CBS 113389</strain>
    </source>
</reference>
<dbReference type="EMBL" id="MU001640">
    <property type="protein sequence ID" value="KAF2480067.1"/>
    <property type="molecule type" value="Genomic_DNA"/>
</dbReference>
<dbReference type="OrthoDB" id="4187154at2759"/>
<gene>
    <name evidence="1" type="ORF">BDY17DRAFT_303177</name>
</gene>